<dbReference type="Pfam" id="PF15628">
    <property type="entry name" value="RRM_DME"/>
    <property type="match status" value="1"/>
</dbReference>
<dbReference type="PANTHER" id="PTHR46213">
    <property type="entry name" value="TRANSCRIPTIONAL ACTIVATOR DEMETER"/>
    <property type="match status" value="1"/>
</dbReference>
<dbReference type="GO" id="GO:0003677">
    <property type="term" value="F:DNA binding"/>
    <property type="evidence" value="ECO:0007669"/>
    <property type="project" value="UniProtKB-KW"/>
</dbReference>
<evidence type="ECO:0000256" key="6">
    <source>
        <dbReference type="ARBA" id="ARBA00023004"/>
    </source>
</evidence>
<name>A0AAV7FDP0_ARIFI</name>
<evidence type="ECO:0000256" key="7">
    <source>
        <dbReference type="ARBA" id="ARBA00023014"/>
    </source>
</evidence>
<keyword evidence="6" id="KW-0408">Iron</keyword>
<dbReference type="SMART" id="SM00478">
    <property type="entry name" value="ENDO3c"/>
    <property type="match status" value="1"/>
</dbReference>
<feature type="domain" description="HhH-GPD" evidence="11">
    <location>
        <begin position="1219"/>
        <end position="1366"/>
    </location>
</feature>
<feature type="region of interest" description="Disordered" evidence="10">
    <location>
        <begin position="246"/>
        <end position="336"/>
    </location>
</feature>
<evidence type="ECO:0000259" key="11">
    <source>
        <dbReference type="SMART" id="SM00478"/>
    </source>
</evidence>
<dbReference type="InterPro" id="IPR003265">
    <property type="entry name" value="HhH-GPD_domain"/>
</dbReference>
<evidence type="ECO:0000313" key="13">
    <source>
        <dbReference type="Proteomes" id="UP000825729"/>
    </source>
</evidence>
<dbReference type="FunFam" id="1.10.1670.10:FF:000004">
    <property type="entry name" value="DNA glycosylase/AP lyase ROS1"/>
    <property type="match status" value="1"/>
</dbReference>
<feature type="region of interest" description="Disordered" evidence="10">
    <location>
        <begin position="1111"/>
        <end position="1135"/>
    </location>
</feature>
<feature type="compositionally biased region" description="Basic residues" evidence="10">
    <location>
        <begin position="292"/>
        <end position="301"/>
    </location>
</feature>
<comment type="caution">
    <text evidence="12">The sequence shown here is derived from an EMBL/GenBank/DDBJ whole genome shotgun (WGS) entry which is preliminary data.</text>
</comment>
<dbReference type="InterPro" id="IPR044811">
    <property type="entry name" value="DME/ROS1"/>
</dbReference>
<dbReference type="SMART" id="SM00525">
    <property type="entry name" value="FES"/>
    <property type="match status" value="1"/>
</dbReference>
<dbReference type="GO" id="GO:0006284">
    <property type="term" value="P:base-excision repair"/>
    <property type="evidence" value="ECO:0007669"/>
    <property type="project" value="InterPro"/>
</dbReference>
<organism evidence="12 13">
    <name type="scientific">Aristolochia fimbriata</name>
    <name type="common">White veined hardy Dutchman's pipe vine</name>
    <dbReference type="NCBI Taxonomy" id="158543"/>
    <lineage>
        <taxon>Eukaryota</taxon>
        <taxon>Viridiplantae</taxon>
        <taxon>Streptophyta</taxon>
        <taxon>Embryophyta</taxon>
        <taxon>Tracheophyta</taxon>
        <taxon>Spermatophyta</taxon>
        <taxon>Magnoliopsida</taxon>
        <taxon>Magnoliidae</taxon>
        <taxon>Piperales</taxon>
        <taxon>Aristolochiaceae</taxon>
        <taxon>Aristolochia</taxon>
    </lineage>
</organism>
<feature type="compositionally biased region" description="Polar residues" evidence="10">
    <location>
        <begin position="162"/>
        <end position="178"/>
    </location>
</feature>
<comment type="subcellular location">
    <subcellularLocation>
        <location evidence="2">Nucleus</location>
    </subcellularLocation>
</comment>
<evidence type="ECO:0000256" key="10">
    <source>
        <dbReference type="SAM" id="MobiDB-lite"/>
    </source>
</evidence>
<dbReference type="Gene3D" id="1.10.1670.10">
    <property type="entry name" value="Helix-hairpin-Helix base-excision DNA repair enzymes (C-terminal)"/>
    <property type="match status" value="1"/>
</dbReference>
<evidence type="ECO:0000256" key="8">
    <source>
        <dbReference type="ARBA" id="ARBA00023125"/>
    </source>
</evidence>
<dbReference type="GO" id="GO:0005634">
    <property type="term" value="C:nucleus"/>
    <property type="evidence" value="ECO:0007669"/>
    <property type="project" value="UniProtKB-SubCell"/>
</dbReference>
<evidence type="ECO:0000256" key="5">
    <source>
        <dbReference type="ARBA" id="ARBA00022723"/>
    </source>
</evidence>
<protein>
    <recommendedName>
        <fullName evidence="11">HhH-GPD domain-containing protein</fullName>
    </recommendedName>
</protein>
<dbReference type="GO" id="GO:0051539">
    <property type="term" value="F:4 iron, 4 sulfur cluster binding"/>
    <property type="evidence" value="ECO:0007669"/>
    <property type="project" value="UniProtKB-KW"/>
</dbReference>
<feature type="compositionally biased region" description="Polar residues" evidence="10">
    <location>
        <begin position="246"/>
        <end position="273"/>
    </location>
</feature>
<dbReference type="GO" id="GO:0019104">
    <property type="term" value="F:DNA N-glycosylase activity"/>
    <property type="evidence" value="ECO:0007669"/>
    <property type="project" value="InterPro"/>
</dbReference>
<proteinExistence type="inferred from homology"/>
<dbReference type="GO" id="GO:0046872">
    <property type="term" value="F:metal ion binding"/>
    <property type="evidence" value="ECO:0007669"/>
    <property type="project" value="UniProtKB-KW"/>
</dbReference>
<dbReference type="InterPro" id="IPR028924">
    <property type="entry name" value="Perm-CXXC"/>
</dbReference>
<keyword evidence="4" id="KW-0004">4Fe-4S</keyword>
<dbReference type="InterPro" id="IPR028925">
    <property type="entry name" value="RRM_DME"/>
</dbReference>
<evidence type="ECO:0000256" key="1">
    <source>
        <dbReference type="ARBA" id="ARBA00001966"/>
    </source>
</evidence>
<dbReference type="EMBL" id="JAINDJ010000002">
    <property type="protein sequence ID" value="KAG9459119.1"/>
    <property type="molecule type" value="Genomic_DNA"/>
</dbReference>
<reference evidence="12 13" key="1">
    <citation type="submission" date="2021-07" db="EMBL/GenBank/DDBJ databases">
        <title>The Aristolochia fimbriata genome: insights into angiosperm evolution, floral development and chemical biosynthesis.</title>
        <authorList>
            <person name="Jiao Y."/>
        </authorList>
    </citation>
    <scope>NUCLEOTIDE SEQUENCE [LARGE SCALE GENOMIC DNA]</scope>
    <source>
        <strain evidence="12">IBCAS-2021</strain>
        <tissue evidence="12">Leaf</tissue>
    </source>
</reference>
<comment type="cofactor">
    <cofactor evidence="1">
        <name>[4Fe-4S] cluster</name>
        <dbReference type="ChEBI" id="CHEBI:49883"/>
    </cofactor>
</comment>
<dbReference type="InterPro" id="IPR011257">
    <property type="entry name" value="DNA_glycosylase"/>
</dbReference>
<dbReference type="CDD" id="cd00056">
    <property type="entry name" value="ENDO3c"/>
    <property type="match status" value="1"/>
</dbReference>
<keyword evidence="9" id="KW-0539">Nucleus</keyword>
<sequence>MESSSDESRNLGLWRAVAGGNGGLAGLVSGSHMQAFENAVAGGSRLSCTQLLRTAEQMQEEGNSSVGLWPVLYPQIVTPPLQNAAAGNMFLLQQSVNAANLWRDDNSLPPQMPSAEGLPIPSHVISTQSSPQILNSNKTEVANEGVSVHLLAPVTPDRVGSRRNNSNQSHELPNSSVKGSAEVRQHEQLDVSPRAGSNVPIDQSVYEHFSVPEPRGPSATIWNFSNPFMETQSLEKESLQSINLATPSKESRNCNMIKQQTVEPLTPLRQTRTLQKEDQQGIDLNETPPQKPPRRKKHRPKVITEGRPKKTPQPVTSEHTPKKRNLRSKRDATTPTKIGVEEVDSRKRPRSCRRALNFSFKAHPGDGDRRPAEAVCSKLQFDWDSQNHDQVTCHSLPSIKSNSCGTHGSDVVVPNSTTRIAFDLNHSLNQIVGEYIPLPTNSENQCASNNFSPNARKELNSGNSFPIATRTRSKENIKVLARMKNIRSQVQEAEHCTILPSYSATHTPQWNTLSATYINSQNHFVAEEPHATQTGNGTKCESNKNSVVHPTSLLEPHALSVKTDGKIIQDSSISDLCNKKNSFIHVASSENVDKGNKENDKLHNEVKEQYRDIMTKKKRSKIPSRVRKLSSVVAYGKLFSASHSVSSFYPTEVCFRALLAQNQLKPTKRKRTKSRARSISYSSTVHQMAVATFQNRISFSASDLTSNITEKFKHLSICEGGKDITMTTAEDHALVPYNGNRQIVSHGDPFDIMKKRQRPRPKVDLDKETDRVWRLLMWKEGEEEREMEKVKWWEAERQVFRGRVDSFIARMHRVQGDRRFSPWKGSVVDSVIGVFLTQNVSDHLSSSAFMALAARFPLHSRTRVNQDITNRTPERSEDGILHINESQNKMSNPTVDLEGSTVPQAYKIAVEMETACSTRSFESNMMPNITDYSISKETAKCKNGHDLSHESIVNKLAMPRLFEEILSSKSPAISSTQVSTNLNFQKISQISSSSESNDEAVNPEWKQKNITLNGSGIPSFMKLLQMQGPSFGGGVVGQNVVHQHKHIECQQRGDFATKELDQIDVCQNECGSYMPTASEIRDILSRSKPEKANRVGAYDAPHSEILSSCSEDVSTSSSCSPPGKEPPQVTGSESTNMTKAIAEKTYSESLVNNCKCGQEVTNTNFSMEKSNYKTGVAETTPNRLTPKRQRREANKKKDFDWESLRQETCCKSPRKERPANLRDSLDYEAVRCAEVGEISNTIRERGMNNMLAERIKDFLNRLVREHGGIDLEWLRDVSPDKAKDYLLSIRGLGLKSVECVRLLTLHHLAFPVDTNVGRICVRLGWVPLQPLPESLQLHLLELYPVLESIQKYLWPRLCKLDQHTLYELHYQMITFGKVFCTKSKPNCNACPMRAECRHFASAFASARLALPGPENRSLVMKDTPLATSEQDHEKASNSIPMAQLEMAPHSQAASGITTCQPIIEEPASPEPEHNVDISETEIEDAFWKEDPDEIPTIKLNIEKFSQNVQNYVRESNMNLQGGDLSKALVALTLEAASIPMPKLKNLSRLRTEHYVYELPDSHVLLKGLDPREPDDPCPYLLAIWAPGETAESIEPPQMVCRSQTSEELCENEMCFACNSIREANTQTVRGTLLIPCRTAMKGSFPLNGTYFQVNEVFSDHDSSIEPIDVPRALIWNLPRRTVYFGTSVTTIFRGLTTEGIQQCFWRGFVCVRGFDQKTRSPRPLTARLHFPASKLGARKRGQTQPSE</sequence>
<evidence type="ECO:0000256" key="2">
    <source>
        <dbReference type="ARBA" id="ARBA00004123"/>
    </source>
</evidence>
<evidence type="ECO:0000256" key="9">
    <source>
        <dbReference type="ARBA" id="ARBA00023242"/>
    </source>
</evidence>
<keyword evidence="5" id="KW-0479">Metal-binding</keyword>
<keyword evidence="13" id="KW-1185">Reference proteome</keyword>
<accession>A0AAV7FDP0</accession>
<keyword evidence="8" id="KW-0238">DNA-binding</keyword>
<evidence type="ECO:0000313" key="12">
    <source>
        <dbReference type="EMBL" id="KAG9459119.1"/>
    </source>
</evidence>
<dbReference type="Proteomes" id="UP000825729">
    <property type="component" value="Unassembled WGS sequence"/>
</dbReference>
<dbReference type="PANTHER" id="PTHR46213:SF13">
    <property type="entry name" value="DEMETER-LIKE PROTEIN 2-RELATED"/>
    <property type="match status" value="1"/>
</dbReference>
<dbReference type="InterPro" id="IPR023170">
    <property type="entry name" value="HhH_base_excis_C"/>
</dbReference>
<evidence type="ECO:0000256" key="4">
    <source>
        <dbReference type="ARBA" id="ARBA00022485"/>
    </source>
</evidence>
<dbReference type="GO" id="GO:0035514">
    <property type="term" value="F:DNA demethylase activity"/>
    <property type="evidence" value="ECO:0007669"/>
    <property type="project" value="InterPro"/>
</dbReference>
<dbReference type="GO" id="GO:0141166">
    <property type="term" value="P:chromosomal 5-methylcytosine DNA demethylation pathway"/>
    <property type="evidence" value="ECO:0007669"/>
    <property type="project" value="InterPro"/>
</dbReference>
<comment type="similarity">
    <text evidence="3">Belongs to the DNA glycosylase family. DEMETER subfamily.</text>
</comment>
<feature type="region of interest" description="Disordered" evidence="10">
    <location>
        <begin position="152"/>
        <end position="199"/>
    </location>
</feature>
<keyword evidence="7" id="KW-0411">Iron-sulfur</keyword>
<feature type="compositionally biased region" description="Low complexity" evidence="10">
    <location>
        <begin position="1111"/>
        <end position="1120"/>
    </location>
</feature>
<dbReference type="InterPro" id="IPR003651">
    <property type="entry name" value="Endonuclease3_FeS-loop_motif"/>
</dbReference>
<dbReference type="Pfam" id="PF15629">
    <property type="entry name" value="Perm-CXXC"/>
    <property type="match status" value="1"/>
</dbReference>
<evidence type="ECO:0000256" key="3">
    <source>
        <dbReference type="ARBA" id="ARBA00005646"/>
    </source>
</evidence>
<dbReference type="SUPFAM" id="SSF48150">
    <property type="entry name" value="DNA-glycosylase"/>
    <property type="match status" value="1"/>
</dbReference>
<gene>
    <name evidence="12" type="ORF">H6P81_003627</name>
</gene>